<accession>A0A6J2YJ55</accession>
<name>A0A6J2YJ55_SITOR</name>
<proteinExistence type="predicted"/>
<dbReference type="PROSITE" id="PS51155">
    <property type="entry name" value="CHIT_BIND_RR_2"/>
    <property type="match status" value="1"/>
</dbReference>
<dbReference type="PANTHER" id="PTHR12236:SF75">
    <property type="entry name" value="CUTICULAR PROTEIN 62BB, ISOFORM A"/>
    <property type="match status" value="1"/>
</dbReference>
<dbReference type="GO" id="GO:0042302">
    <property type="term" value="F:structural constituent of cuticle"/>
    <property type="evidence" value="ECO:0007669"/>
    <property type="project" value="UniProtKB-UniRule"/>
</dbReference>
<dbReference type="PRINTS" id="PR00947">
    <property type="entry name" value="CUTICLE"/>
</dbReference>
<dbReference type="Proteomes" id="UP000504635">
    <property type="component" value="Unplaced"/>
</dbReference>
<feature type="chain" id="PRO_5027034121" evidence="3">
    <location>
        <begin position="18"/>
        <end position="206"/>
    </location>
</feature>
<dbReference type="InterPro" id="IPR000618">
    <property type="entry name" value="Insect_cuticle"/>
</dbReference>
<dbReference type="OrthoDB" id="6348134at2759"/>
<keyword evidence="4" id="KW-1185">Reference proteome</keyword>
<organism evidence="4 5">
    <name type="scientific">Sitophilus oryzae</name>
    <name type="common">Rice weevil</name>
    <name type="synonym">Curculio oryzae</name>
    <dbReference type="NCBI Taxonomy" id="7048"/>
    <lineage>
        <taxon>Eukaryota</taxon>
        <taxon>Metazoa</taxon>
        <taxon>Ecdysozoa</taxon>
        <taxon>Arthropoda</taxon>
        <taxon>Hexapoda</taxon>
        <taxon>Insecta</taxon>
        <taxon>Pterygota</taxon>
        <taxon>Neoptera</taxon>
        <taxon>Endopterygota</taxon>
        <taxon>Coleoptera</taxon>
        <taxon>Polyphaga</taxon>
        <taxon>Cucujiformia</taxon>
        <taxon>Curculionidae</taxon>
        <taxon>Dryophthorinae</taxon>
        <taxon>Sitophilus</taxon>
    </lineage>
</organism>
<dbReference type="RefSeq" id="XP_030763306.1">
    <property type="nucleotide sequence ID" value="XM_030907446.1"/>
</dbReference>
<dbReference type="GeneID" id="115887913"/>
<dbReference type="InterPro" id="IPR031311">
    <property type="entry name" value="CHIT_BIND_RR_consensus"/>
</dbReference>
<dbReference type="GO" id="GO:0031012">
    <property type="term" value="C:extracellular matrix"/>
    <property type="evidence" value="ECO:0007669"/>
    <property type="project" value="TreeGrafter"/>
</dbReference>
<feature type="signal peptide" evidence="3">
    <location>
        <begin position="1"/>
        <end position="17"/>
    </location>
</feature>
<dbReference type="PROSITE" id="PS00233">
    <property type="entry name" value="CHIT_BIND_RR_1"/>
    <property type="match status" value="1"/>
</dbReference>
<evidence type="ECO:0000313" key="4">
    <source>
        <dbReference type="Proteomes" id="UP000504635"/>
    </source>
</evidence>
<evidence type="ECO:0000256" key="2">
    <source>
        <dbReference type="PROSITE-ProRule" id="PRU00497"/>
    </source>
</evidence>
<dbReference type="GO" id="GO:0005615">
    <property type="term" value="C:extracellular space"/>
    <property type="evidence" value="ECO:0007669"/>
    <property type="project" value="TreeGrafter"/>
</dbReference>
<keyword evidence="1 2" id="KW-0193">Cuticle</keyword>
<protein>
    <submittedName>
        <fullName evidence="5">Cuticle protein 7-like</fullName>
    </submittedName>
</protein>
<sequence length="206" mass="21939">MLKTVVIFAFLGASIRASPLLEHYPAPLALAHAPAVAVRPPEPYNAHPQYKFEYGISDAHTGDQKTQQEVRDGDVVKGSYSLIEPDGSRRTVDYTADPVNGFNAVVKKEPLHHVTHAATAPVAIAHAPAPLAIAHAPAPIPRLAYAPAPAPLAIAHHAPYEFAHTPAFTYAHAPAYFAPHPAPVTYAHAPLAYGGAISHHTQTILH</sequence>
<evidence type="ECO:0000313" key="5">
    <source>
        <dbReference type="RefSeq" id="XP_030763306.1"/>
    </source>
</evidence>
<dbReference type="AlphaFoldDB" id="A0A6J2YJ55"/>
<dbReference type="InParanoid" id="A0A6J2YJ55"/>
<keyword evidence="3" id="KW-0732">Signal</keyword>
<dbReference type="PANTHER" id="PTHR12236">
    <property type="entry name" value="STRUCTURAL CONTITUENT OF CUTICLE"/>
    <property type="match status" value="1"/>
</dbReference>
<evidence type="ECO:0000256" key="1">
    <source>
        <dbReference type="ARBA" id="ARBA00022460"/>
    </source>
</evidence>
<dbReference type="InterPro" id="IPR051217">
    <property type="entry name" value="Insect_Cuticle_Struc_Prot"/>
</dbReference>
<dbReference type="Pfam" id="PF00379">
    <property type="entry name" value="Chitin_bind_4"/>
    <property type="match status" value="1"/>
</dbReference>
<gene>
    <name evidence="5" type="primary">LOC115887913</name>
</gene>
<reference evidence="5" key="1">
    <citation type="submission" date="2025-08" db="UniProtKB">
        <authorList>
            <consortium name="RefSeq"/>
        </authorList>
    </citation>
    <scope>IDENTIFICATION</scope>
    <source>
        <tissue evidence="5">Gonads</tissue>
    </source>
</reference>
<evidence type="ECO:0000256" key="3">
    <source>
        <dbReference type="SAM" id="SignalP"/>
    </source>
</evidence>
<dbReference type="KEGG" id="soy:115887913"/>